<dbReference type="InterPro" id="IPR036291">
    <property type="entry name" value="NAD(P)-bd_dom_sf"/>
</dbReference>
<dbReference type="PIRSF" id="PIRSF001439">
    <property type="entry name" value="CryM"/>
    <property type="match status" value="1"/>
</dbReference>
<dbReference type="NCBIfam" id="NF005762">
    <property type="entry name" value="PRK07589.1"/>
    <property type="match status" value="1"/>
</dbReference>
<keyword evidence="3" id="KW-1185">Reference proteome</keyword>
<dbReference type="Pfam" id="PF02423">
    <property type="entry name" value="OCD_Mu_crystall"/>
    <property type="match status" value="1"/>
</dbReference>
<dbReference type="OrthoDB" id="9809203at2"/>
<dbReference type="AlphaFoldDB" id="A0A1J0KUA6"/>
<accession>A0A1J0KUA6</accession>
<dbReference type="STRING" id="1542390.KX01_1779"/>
<dbReference type="EMBL" id="CP009654">
    <property type="protein sequence ID" value="APC97230.1"/>
    <property type="molecule type" value="Genomic_DNA"/>
</dbReference>
<dbReference type="RefSeq" id="WP_071664632.1">
    <property type="nucleotide sequence ID" value="NZ_CP009654.1"/>
</dbReference>
<gene>
    <name evidence="2" type="ORF">KX01_1779</name>
</gene>
<sequence>MRIVSVDDMAKIVQKHGFDNFVKDLVQYTKEDFIRWNKFDKSPRYAAHVPGGVLELMPTADDKLFTYKCVNGHPGNPFDGKQTVVATGQLNEIKYGYPLLISEMTLLTALRTAAATILATDYLARKNSKTLALIGTGAQSEFQTLAHKLIRPIETVKYYDTDPKAMIKYANNMKNSGLNLQPCESAKEACEGADIIVVCTACKLHAIVIENDWIKEGVHINGLGGDCPGKTELDMKILFRGKVVVEYKEQSMIEGEIQNLSPQEVKEVLHAEVWEILSGNKAGRESDDEITIYDSVGFAIEDFSALRLVLDLADKYKIGSDMNMIPPIKDPKNLYSVL</sequence>
<dbReference type="PANTHER" id="PTHR13812">
    <property type="entry name" value="KETIMINE REDUCTASE MU-CRYSTALLIN"/>
    <property type="match status" value="1"/>
</dbReference>
<dbReference type="KEGG" id="frc:KX01_1779"/>
<reference evidence="3" key="1">
    <citation type="submission" date="2014-10" db="EMBL/GenBank/DDBJ databases">
        <authorList>
            <person name="Kuske C.R."/>
            <person name="Challacombe J.F."/>
            <person name="Daligault H.E."/>
            <person name="Davenport K.W."/>
            <person name="Johnson S.L."/>
            <person name="Siddaramappa S."/>
            <person name="Petersen J.M."/>
        </authorList>
    </citation>
    <scope>NUCLEOTIDE SEQUENCE [LARGE SCALE GENOMIC DNA]</scope>
    <source>
        <strain evidence="3">CA97-1460</strain>
    </source>
</reference>
<evidence type="ECO:0000256" key="1">
    <source>
        <dbReference type="ARBA" id="ARBA00008903"/>
    </source>
</evidence>
<evidence type="ECO:0000313" key="3">
    <source>
        <dbReference type="Proteomes" id="UP000182521"/>
    </source>
</evidence>
<dbReference type="Gene3D" id="3.30.1780.10">
    <property type="entry name" value="ornithine cyclodeaminase, domain 1"/>
    <property type="match status" value="1"/>
</dbReference>
<organism evidence="2 3">
    <name type="scientific">Francisella frigiditurris</name>
    <dbReference type="NCBI Taxonomy" id="1542390"/>
    <lineage>
        <taxon>Bacteria</taxon>
        <taxon>Pseudomonadati</taxon>
        <taxon>Pseudomonadota</taxon>
        <taxon>Gammaproteobacteria</taxon>
        <taxon>Thiotrichales</taxon>
        <taxon>Francisellaceae</taxon>
        <taxon>Francisella</taxon>
    </lineage>
</organism>
<dbReference type="PANTHER" id="PTHR13812:SF19">
    <property type="entry name" value="KETIMINE REDUCTASE MU-CRYSTALLIN"/>
    <property type="match status" value="1"/>
</dbReference>
<evidence type="ECO:0000313" key="2">
    <source>
        <dbReference type="EMBL" id="APC97230.1"/>
    </source>
</evidence>
<dbReference type="SUPFAM" id="SSF51735">
    <property type="entry name" value="NAD(P)-binding Rossmann-fold domains"/>
    <property type="match status" value="1"/>
</dbReference>
<protein>
    <submittedName>
        <fullName evidence="2">Ornithine cyclodeaminase/mu-crystallin family protein</fullName>
    </submittedName>
</protein>
<dbReference type="InterPro" id="IPR003462">
    <property type="entry name" value="ODC_Mu_crystall"/>
</dbReference>
<dbReference type="Gene3D" id="3.40.50.720">
    <property type="entry name" value="NAD(P)-binding Rossmann-like Domain"/>
    <property type="match status" value="1"/>
</dbReference>
<name>A0A1J0KUA6_9GAMM</name>
<dbReference type="Proteomes" id="UP000182521">
    <property type="component" value="Chromosome"/>
</dbReference>
<dbReference type="GO" id="GO:0016491">
    <property type="term" value="F:oxidoreductase activity"/>
    <property type="evidence" value="ECO:0007669"/>
    <property type="project" value="UniProtKB-ARBA"/>
</dbReference>
<comment type="similarity">
    <text evidence="1">Belongs to the ornithine cyclodeaminase/mu-crystallin family.</text>
</comment>
<dbReference type="InterPro" id="IPR023401">
    <property type="entry name" value="ODC_N"/>
</dbReference>
<dbReference type="GO" id="GO:0019752">
    <property type="term" value="P:carboxylic acid metabolic process"/>
    <property type="evidence" value="ECO:0007669"/>
    <property type="project" value="UniProtKB-ARBA"/>
</dbReference>
<dbReference type="FunFam" id="3.40.50.720:FF:000311">
    <property type="entry name" value="Ornithine cyclodeaminase"/>
    <property type="match status" value="1"/>
</dbReference>
<proteinExistence type="inferred from homology"/>